<evidence type="ECO:0000259" key="1">
    <source>
        <dbReference type="Pfam" id="PF01381"/>
    </source>
</evidence>
<sequence>MNARANKARSKNAPVYPSVGRVLTKLEADISLARWARKISVDDFAASMGVSRSTLHRLEKGDAGVPPDISARRS</sequence>
<dbReference type="Gene3D" id="1.10.260.40">
    <property type="entry name" value="lambda repressor-like DNA-binding domains"/>
    <property type="match status" value="1"/>
</dbReference>
<evidence type="ECO:0000313" key="2">
    <source>
        <dbReference type="EMBL" id="MBB2158051.1"/>
    </source>
</evidence>
<dbReference type="GO" id="GO:0003677">
    <property type="term" value="F:DNA binding"/>
    <property type="evidence" value="ECO:0007669"/>
    <property type="project" value="InterPro"/>
</dbReference>
<proteinExistence type="predicted"/>
<gene>
    <name evidence="2" type="ORF">HLH33_17410</name>
</gene>
<dbReference type="InterPro" id="IPR010982">
    <property type="entry name" value="Lambda_DNA-bd_dom_sf"/>
</dbReference>
<comment type="caution">
    <text evidence="2">The sequence shown here is derived from an EMBL/GenBank/DDBJ whole genome shotgun (WGS) entry which is preliminary data.</text>
</comment>
<reference evidence="2 3" key="1">
    <citation type="submission" date="2020-04" db="EMBL/GenBank/DDBJ databases">
        <title>Description of novel Gluconacetobacter.</title>
        <authorList>
            <person name="Sombolestani A."/>
        </authorList>
    </citation>
    <scope>NUCLEOTIDE SEQUENCE [LARGE SCALE GENOMIC DNA]</scope>
    <source>
        <strain evidence="2 3">LMG 7603</strain>
    </source>
</reference>
<protein>
    <submittedName>
        <fullName evidence="2">Helix-turn-helix domain-containing protein</fullName>
    </submittedName>
</protein>
<dbReference type="EMBL" id="JABEQG010000054">
    <property type="protein sequence ID" value="MBB2158051.1"/>
    <property type="molecule type" value="Genomic_DNA"/>
</dbReference>
<name>A0A7W4NHX1_GLUDI</name>
<dbReference type="Pfam" id="PF01381">
    <property type="entry name" value="HTH_3"/>
    <property type="match status" value="1"/>
</dbReference>
<organism evidence="2 3">
    <name type="scientific">Gluconacetobacter diazotrophicus</name>
    <name type="common">Acetobacter diazotrophicus</name>
    <dbReference type="NCBI Taxonomy" id="33996"/>
    <lineage>
        <taxon>Bacteria</taxon>
        <taxon>Pseudomonadati</taxon>
        <taxon>Pseudomonadota</taxon>
        <taxon>Alphaproteobacteria</taxon>
        <taxon>Acetobacterales</taxon>
        <taxon>Acetobacteraceae</taxon>
        <taxon>Gluconacetobacter</taxon>
    </lineage>
</organism>
<feature type="domain" description="HTH cro/C1-type" evidence="1">
    <location>
        <begin position="36"/>
        <end position="64"/>
    </location>
</feature>
<dbReference type="RefSeq" id="WP_012222257.1">
    <property type="nucleotide sequence ID" value="NZ_JABEQG010000054.1"/>
</dbReference>
<accession>A0A7W4NHX1</accession>
<dbReference type="SUPFAM" id="SSF47413">
    <property type="entry name" value="lambda repressor-like DNA-binding domains"/>
    <property type="match status" value="1"/>
</dbReference>
<dbReference type="InterPro" id="IPR001387">
    <property type="entry name" value="Cro/C1-type_HTH"/>
</dbReference>
<dbReference type="CDD" id="cd00093">
    <property type="entry name" value="HTH_XRE"/>
    <property type="match status" value="1"/>
</dbReference>
<evidence type="ECO:0000313" key="3">
    <source>
        <dbReference type="Proteomes" id="UP000550787"/>
    </source>
</evidence>
<dbReference type="AlphaFoldDB" id="A0A7W4NHX1"/>
<dbReference type="Proteomes" id="UP000550787">
    <property type="component" value="Unassembled WGS sequence"/>
</dbReference>